<gene>
    <name evidence="3" type="primary">LOC109706834</name>
</gene>
<protein>
    <submittedName>
        <fullName evidence="3">Formin-E isoform X1</fullName>
    </submittedName>
</protein>
<feature type="compositionally biased region" description="Basic and acidic residues" evidence="1">
    <location>
        <begin position="142"/>
        <end position="163"/>
    </location>
</feature>
<feature type="region of interest" description="Disordered" evidence="1">
    <location>
        <begin position="1"/>
        <end position="163"/>
    </location>
</feature>
<dbReference type="AlphaFoldDB" id="A0A6P5EJ21"/>
<dbReference type="OrthoDB" id="10616170at2759"/>
<evidence type="ECO:0000256" key="1">
    <source>
        <dbReference type="SAM" id="MobiDB-lite"/>
    </source>
</evidence>
<feature type="compositionally biased region" description="Polar residues" evidence="1">
    <location>
        <begin position="88"/>
        <end position="99"/>
    </location>
</feature>
<name>A0A6P5EJ21_ANACO</name>
<reference evidence="3" key="2">
    <citation type="submission" date="2025-08" db="UniProtKB">
        <authorList>
            <consortium name="RefSeq"/>
        </authorList>
    </citation>
    <scope>IDENTIFICATION</scope>
    <source>
        <tissue evidence="3">Leaf</tissue>
    </source>
</reference>
<keyword evidence="2" id="KW-1185">Reference proteome</keyword>
<evidence type="ECO:0000313" key="3">
    <source>
        <dbReference type="RefSeq" id="XP_020083432.1"/>
    </source>
</evidence>
<proteinExistence type="predicted"/>
<organism evidence="2 3">
    <name type="scientific">Ananas comosus</name>
    <name type="common">Pineapple</name>
    <name type="synonym">Ananas ananas</name>
    <dbReference type="NCBI Taxonomy" id="4615"/>
    <lineage>
        <taxon>Eukaryota</taxon>
        <taxon>Viridiplantae</taxon>
        <taxon>Streptophyta</taxon>
        <taxon>Embryophyta</taxon>
        <taxon>Tracheophyta</taxon>
        <taxon>Spermatophyta</taxon>
        <taxon>Magnoliopsida</taxon>
        <taxon>Liliopsida</taxon>
        <taxon>Poales</taxon>
        <taxon>Bromeliaceae</taxon>
        <taxon>Bromelioideae</taxon>
        <taxon>Ananas</taxon>
    </lineage>
</organism>
<dbReference type="GeneID" id="109706834"/>
<dbReference type="RefSeq" id="XP_020083432.1">
    <property type="nucleotide sequence ID" value="XM_020227843.1"/>
</dbReference>
<evidence type="ECO:0000313" key="2">
    <source>
        <dbReference type="Proteomes" id="UP000515123"/>
    </source>
</evidence>
<dbReference type="Gramene" id="Aco001210.1.mrna1">
    <property type="protein sequence ID" value="Aco001210.1.mrna1"/>
    <property type="gene ID" value="Aco001210.1.path1"/>
</dbReference>
<reference evidence="2" key="1">
    <citation type="journal article" date="2015" name="Nat. Genet.">
        <title>The pineapple genome and the evolution of CAM photosynthesis.</title>
        <authorList>
            <person name="Ming R."/>
            <person name="VanBuren R."/>
            <person name="Wai C.M."/>
            <person name="Tang H."/>
            <person name="Schatz M.C."/>
            <person name="Bowers J.E."/>
            <person name="Lyons E."/>
            <person name="Wang M.L."/>
            <person name="Chen J."/>
            <person name="Biggers E."/>
            <person name="Zhang J."/>
            <person name="Huang L."/>
            <person name="Zhang L."/>
            <person name="Miao W."/>
            <person name="Zhang J."/>
            <person name="Ye Z."/>
            <person name="Miao C."/>
            <person name="Lin Z."/>
            <person name="Wang H."/>
            <person name="Zhou H."/>
            <person name="Yim W.C."/>
            <person name="Priest H.D."/>
            <person name="Zheng C."/>
            <person name="Woodhouse M."/>
            <person name="Edger P.P."/>
            <person name="Guyot R."/>
            <person name="Guo H.B."/>
            <person name="Guo H."/>
            <person name="Zheng G."/>
            <person name="Singh R."/>
            <person name="Sharma A."/>
            <person name="Min X."/>
            <person name="Zheng Y."/>
            <person name="Lee H."/>
            <person name="Gurtowski J."/>
            <person name="Sedlazeck F.J."/>
            <person name="Harkess A."/>
            <person name="McKain M.R."/>
            <person name="Liao Z."/>
            <person name="Fang J."/>
            <person name="Liu J."/>
            <person name="Zhang X."/>
            <person name="Zhang Q."/>
            <person name="Hu W."/>
            <person name="Qin Y."/>
            <person name="Wang K."/>
            <person name="Chen L.Y."/>
            <person name="Shirley N."/>
            <person name="Lin Y.R."/>
            <person name="Liu L.Y."/>
            <person name="Hernandez A.G."/>
            <person name="Wright C.L."/>
            <person name="Bulone V."/>
            <person name="Tuskan G.A."/>
            <person name="Heath K."/>
            <person name="Zee F."/>
            <person name="Moore P.H."/>
            <person name="Sunkar R."/>
            <person name="Leebens-Mack J.H."/>
            <person name="Mockler T."/>
            <person name="Bennetzen J.L."/>
            <person name="Freeling M."/>
            <person name="Sankoff D."/>
            <person name="Paterson A.H."/>
            <person name="Zhu X."/>
            <person name="Yang X."/>
            <person name="Smith J.A."/>
            <person name="Cushman J.C."/>
            <person name="Paull R.E."/>
            <person name="Yu Q."/>
        </authorList>
    </citation>
    <scope>NUCLEOTIDE SEQUENCE [LARGE SCALE GENOMIC DNA]</scope>
    <source>
        <strain evidence="2">cv. F153</strain>
    </source>
</reference>
<sequence length="195" mass="21147">MVGYSDPCPCCGNKRRRSTLDRWATWPRPSSAAQHPRPAKFARSASDPTPSAVAAAVKENDILASPVPTDLSSTGPPVSSPGCPNPSPTAAGTTASDPSQPAEAEPTAKVPCPFRCPPAPGITEKKEEEEEAEEEKKKKKKMEAEMTGARRRESEKKEDKEWEMKTKAEIRVPEGVEIKICFKCECGNSEEVILP</sequence>
<accession>A0A6P5EJ21</accession>
<dbReference type="Proteomes" id="UP000515123">
    <property type="component" value="Linkage group 2"/>
</dbReference>